<keyword evidence="1" id="KW-1133">Transmembrane helix</keyword>
<dbReference type="EMBL" id="JANUGU010000007">
    <property type="protein sequence ID" value="MCS0660009.1"/>
    <property type="molecule type" value="Genomic_DNA"/>
</dbReference>
<dbReference type="RefSeq" id="WP_258813203.1">
    <property type="nucleotide sequence ID" value="NZ_JANUGU010000007.1"/>
</dbReference>
<evidence type="ECO:0000313" key="3">
    <source>
        <dbReference type="EMBL" id="MCS0660009.1"/>
    </source>
</evidence>
<accession>A0ABT2D197</accession>
<keyword evidence="1" id="KW-0472">Membrane</keyword>
<protein>
    <submittedName>
        <fullName evidence="3">Cell wall-active antibiotics response protein</fullName>
    </submittedName>
</protein>
<dbReference type="Proteomes" id="UP001204621">
    <property type="component" value="Unassembled WGS sequence"/>
</dbReference>
<dbReference type="InterPro" id="IPR054331">
    <property type="entry name" value="LiaF_TM"/>
</dbReference>
<gene>
    <name evidence="3" type="ORF">NX778_18205</name>
</gene>
<feature type="transmembrane region" description="Helical" evidence="1">
    <location>
        <begin position="92"/>
        <end position="109"/>
    </location>
</feature>
<sequence length="252" mass="27167">MRNRNASRSMHSQLVVGVLVIAMGVLFLLDNLDIIDFHRAIAFWPMVFIVVGLIKLFDTSSPNYLMGGVFIAIGAVMIANRLGFFYVSWHTFWPLVLIVVGGMVLFRAFERGRRRDSVSFDKDAMPAGAAWNPADAAAAKAQAGSDDVVDITAILGGFERSITSQRFRGGDVTAILGGAALDMRGASIEGEAVIDVFAFMGGITIKVPADWTVVMHGTPILGGFEEKTVRPAGNKRLIVTGYAIMGGIEVRN</sequence>
<reference evidence="3 4" key="1">
    <citation type="submission" date="2022-08" db="EMBL/GenBank/DDBJ databases">
        <title>Reclassification of Massilia species as members of the genera Telluria, Duganella, Pseudoduganella, Mokoshia gen. nov. and Zemynaea gen. nov. using orthogonal and non-orthogonal genome-based approaches.</title>
        <authorList>
            <person name="Bowman J.P."/>
        </authorList>
    </citation>
    <scope>NUCLEOTIDE SEQUENCE [LARGE SCALE GENOMIC DNA]</scope>
    <source>
        <strain evidence="3 4">JCM 31606</strain>
    </source>
</reference>
<dbReference type="Pfam" id="PF22570">
    <property type="entry name" value="LiaF-TM"/>
    <property type="match status" value="1"/>
</dbReference>
<feature type="transmembrane region" description="Helical" evidence="1">
    <location>
        <begin position="12"/>
        <end position="29"/>
    </location>
</feature>
<comment type="caution">
    <text evidence="3">The sequence shown here is derived from an EMBL/GenBank/DDBJ whole genome shotgun (WGS) entry which is preliminary data.</text>
</comment>
<feature type="domain" description="LiaF transmembrane" evidence="2">
    <location>
        <begin position="15"/>
        <end position="108"/>
    </location>
</feature>
<name>A0ABT2D197_9BURK</name>
<feature type="transmembrane region" description="Helical" evidence="1">
    <location>
        <begin position="64"/>
        <end position="86"/>
    </location>
</feature>
<evidence type="ECO:0000256" key="1">
    <source>
        <dbReference type="SAM" id="Phobius"/>
    </source>
</evidence>
<evidence type="ECO:0000259" key="2">
    <source>
        <dbReference type="Pfam" id="PF22570"/>
    </source>
</evidence>
<dbReference type="PANTHER" id="PTHR40763">
    <property type="entry name" value="MEMBRANE PROTEIN-RELATED"/>
    <property type="match status" value="1"/>
</dbReference>
<keyword evidence="1" id="KW-0812">Transmembrane</keyword>
<proteinExistence type="predicted"/>
<evidence type="ECO:0000313" key="4">
    <source>
        <dbReference type="Proteomes" id="UP001204621"/>
    </source>
</evidence>
<dbReference type="PANTHER" id="PTHR40763:SF5">
    <property type="entry name" value="MEMBRANE PROTEIN"/>
    <property type="match status" value="1"/>
</dbReference>
<organism evidence="3 4">
    <name type="scientific">Massilia terrae</name>
    <dbReference type="NCBI Taxonomy" id="1811224"/>
    <lineage>
        <taxon>Bacteria</taxon>
        <taxon>Pseudomonadati</taxon>
        <taxon>Pseudomonadota</taxon>
        <taxon>Betaproteobacteria</taxon>
        <taxon>Burkholderiales</taxon>
        <taxon>Oxalobacteraceae</taxon>
        <taxon>Telluria group</taxon>
        <taxon>Massilia</taxon>
    </lineage>
</organism>
<keyword evidence="4" id="KW-1185">Reference proteome</keyword>
<feature type="transmembrane region" description="Helical" evidence="1">
    <location>
        <begin position="41"/>
        <end position="57"/>
    </location>
</feature>